<accession>A0ABV3FXZ4</accession>
<proteinExistence type="predicted"/>
<dbReference type="PRINTS" id="PR00455">
    <property type="entry name" value="HTHTETR"/>
</dbReference>
<dbReference type="RefSeq" id="WP_357786121.1">
    <property type="nucleotide sequence ID" value="NZ_JBFAKC010000010.1"/>
</dbReference>
<feature type="DNA-binding region" description="H-T-H motif" evidence="4">
    <location>
        <begin position="34"/>
        <end position="53"/>
    </location>
</feature>
<name>A0ABV3FXZ4_9NOCA</name>
<dbReference type="PROSITE" id="PS50977">
    <property type="entry name" value="HTH_TETR_2"/>
    <property type="match status" value="1"/>
</dbReference>
<keyword evidence="7" id="KW-1185">Reference proteome</keyword>
<organism evidence="6 7">
    <name type="scientific">Nocardia aurea</name>
    <dbReference type="NCBI Taxonomy" id="2144174"/>
    <lineage>
        <taxon>Bacteria</taxon>
        <taxon>Bacillati</taxon>
        <taxon>Actinomycetota</taxon>
        <taxon>Actinomycetes</taxon>
        <taxon>Mycobacteriales</taxon>
        <taxon>Nocardiaceae</taxon>
        <taxon>Nocardia</taxon>
    </lineage>
</organism>
<keyword evidence="2 4" id="KW-0238">DNA-binding</keyword>
<dbReference type="InterPro" id="IPR009057">
    <property type="entry name" value="Homeodomain-like_sf"/>
</dbReference>
<dbReference type="PANTHER" id="PTHR30055">
    <property type="entry name" value="HTH-TYPE TRANSCRIPTIONAL REGULATOR RUTR"/>
    <property type="match status" value="1"/>
</dbReference>
<evidence type="ECO:0000256" key="4">
    <source>
        <dbReference type="PROSITE-ProRule" id="PRU00335"/>
    </source>
</evidence>
<dbReference type="Gene3D" id="1.10.357.10">
    <property type="entry name" value="Tetracycline Repressor, domain 2"/>
    <property type="match status" value="1"/>
</dbReference>
<feature type="domain" description="HTH tetR-type" evidence="5">
    <location>
        <begin position="11"/>
        <end position="71"/>
    </location>
</feature>
<dbReference type="PANTHER" id="PTHR30055:SF234">
    <property type="entry name" value="HTH-TYPE TRANSCRIPTIONAL REGULATOR BETI"/>
    <property type="match status" value="1"/>
</dbReference>
<gene>
    <name evidence="6" type="ORF">AB0I48_22280</name>
</gene>
<reference evidence="6 7" key="1">
    <citation type="submission" date="2024-06" db="EMBL/GenBank/DDBJ databases">
        <title>The Natural Products Discovery Center: Release of the First 8490 Sequenced Strains for Exploring Actinobacteria Biosynthetic Diversity.</title>
        <authorList>
            <person name="Kalkreuter E."/>
            <person name="Kautsar S.A."/>
            <person name="Yang D."/>
            <person name="Bader C.D."/>
            <person name="Teijaro C.N."/>
            <person name="Fluegel L."/>
            <person name="Davis C.M."/>
            <person name="Simpson J.R."/>
            <person name="Lauterbach L."/>
            <person name="Steele A.D."/>
            <person name="Gui C."/>
            <person name="Meng S."/>
            <person name="Li G."/>
            <person name="Viehrig K."/>
            <person name="Ye F."/>
            <person name="Su P."/>
            <person name="Kiefer A.F."/>
            <person name="Nichols A."/>
            <person name="Cepeda A.J."/>
            <person name="Yan W."/>
            <person name="Fan B."/>
            <person name="Jiang Y."/>
            <person name="Adhikari A."/>
            <person name="Zheng C.-J."/>
            <person name="Schuster L."/>
            <person name="Cowan T.M."/>
            <person name="Smanski M.J."/>
            <person name="Chevrette M.G."/>
            <person name="De Carvalho L.P.S."/>
            <person name="Shen B."/>
        </authorList>
    </citation>
    <scope>NUCLEOTIDE SEQUENCE [LARGE SCALE GENOMIC DNA]</scope>
    <source>
        <strain evidence="6 7">NPDC050403</strain>
    </source>
</reference>
<evidence type="ECO:0000313" key="7">
    <source>
        <dbReference type="Proteomes" id="UP001551695"/>
    </source>
</evidence>
<dbReference type="SUPFAM" id="SSF46689">
    <property type="entry name" value="Homeodomain-like"/>
    <property type="match status" value="1"/>
</dbReference>
<keyword evidence="1" id="KW-0805">Transcription regulation</keyword>
<evidence type="ECO:0000256" key="2">
    <source>
        <dbReference type="ARBA" id="ARBA00023125"/>
    </source>
</evidence>
<sequence length="182" mass="19903">MKSDKAPQIDSSARTRILDATHEVLARRGRSKLNLSDVAATAKVSRPTLYRFFASKERLLSAFGSYELAKIQADLEAATEGLTGAARLDAVLAFIVRFQSEGTYSLSRLVEVEPDYVLDEVARVLPIMRRFIEELLDGDDAPVIAATIVRVAVSHYLIEGDDKVSFLDQLRHAAGITPASGP</sequence>
<dbReference type="InterPro" id="IPR001647">
    <property type="entry name" value="HTH_TetR"/>
</dbReference>
<dbReference type="InterPro" id="IPR050109">
    <property type="entry name" value="HTH-type_TetR-like_transc_reg"/>
</dbReference>
<evidence type="ECO:0000256" key="3">
    <source>
        <dbReference type="ARBA" id="ARBA00023163"/>
    </source>
</evidence>
<dbReference type="Pfam" id="PF00440">
    <property type="entry name" value="TetR_N"/>
    <property type="match status" value="1"/>
</dbReference>
<keyword evidence="3" id="KW-0804">Transcription</keyword>
<evidence type="ECO:0000259" key="5">
    <source>
        <dbReference type="PROSITE" id="PS50977"/>
    </source>
</evidence>
<dbReference type="EMBL" id="JBFAKC010000010">
    <property type="protein sequence ID" value="MEV0710301.1"/>
    <property type="molecule type" value="Genomic_DNA"/>
</dbReference>
<protein>
    <submittedName>
        <fullName evidence="6">TetR/AcrR family transcriptional regulator</fullName>
    </submittedName>
</protein>
<comment type="caution">
    <text evidence="6">The sequence shown here is derived from an EMBL/GenBank/DDBJ whole genome shotgun (WGS) entry which is preliminary data.</text>
</comment>
<evidence type="ECO:0000313" key="6">
    <source>
        <dbReference type="EMBL" id="MEV0710301.1"/>
    </source>
</evidence>
<dbReference type="Proteomes" id="UP001551695">
    <property type="component" value="Unassembled WGS sequence"/>
</dbReference>
<evidence type="ECO:0000256" key="1">
    <source>
        <dbReference type="ARBA" id="ARBA00023015"/>
    </source>
</evidence>